<dbReference type="KEGG" id="vg:5912352"/>
<feature type="coiled-coil region" evidence="1">
    <location>
        <begin position="41"/>
        <end position="75"/>
    </location>
</feature>
<dbReference type="RefSeq" id="YP_001686776.1">
    <property type="nucleotide sequence ID" value="NC_010342.1"/>
</dbReference>
<organismHost>
    <name type="scientific">Vreelandella aquamarina</name>
    <dbReference type="NCBI Taxonomy" id="77097"/>
</organismHost>
<reference evidence="2 3" key="1">
    <citation type="journal article" date="2008" name="J. Virol.">
        <title>The temperate marine phage PhiHAP-1 of Halomonas aquamarina possesses a linear plasmid-like prophage genome.</title>
        <authorList>
            <person name="Mobberley J.M."/>
            <person name="Authement R.N."/>
            <person name="Segall A.M."/>
            <person name="Paul J.H."/>
        </authorList>
    </citation>
    <scope>NUCLEOTIDE SEQUENCE</scope>
</reference>
<organism evidence="2 3">
    <name type="scientific">Halomonas phage phiHAP-1 (isolate -/Gulf of Mexico/-/2001)</name>
    <name type="common">Bacteriophage phiHAP-1</name>
    <dbReference type="NCBI Taxonomy" id="1283337"/>
    <lineage>
        <taxon>Viruses</taxon>
        <taxon>Duplodnaviria</taxon>
        <taxon>Heunggongvirae</taxon>
        <taxon>Uroviricota</taxon>
        <taxon>Caudoviricetes</taxon>
        <taxon>Hapunavirus</taxon>
        <taxon>Hapunavirus HAP1</taxon>
    </lineage>
</organism>
<protein>
    <submittedName>
        <fullName evidence="2">Uncharacterized protein</fullName>
    </submittedName>
</protein>
<dbReference type="Proteomes" id="UP000001179">
    <property type="component" value="Segment"/>
</dbReference>
<sequence>MPQMTFDLEDGQEPVSFSLSAADGKRFQAFMADCHDAVSDRKGLLDQQNAHIERIEKLEEELQAAKDYAEDRARLLDLIREKLGVPAEPHQSLDERVLIALTSPLNGWSLLSTPDNEAEERELFEKRYARKWSEDSGHQHTAAEIKKLRKPNGLYGDRGYLNGCREGFKGAKGCQF</sequence>
<proteinExistence type="predicted"/>
<accession>B0ZSI8</accession>
<evidence type="ECO:0000313" key="2">
    <source>
        <dbReference type="EMBL" id="ABY90408.1"/>
    </source>
</evidence>
<dbReference type="EMBL" id="EU399241">
    <property type="protein sequence ID" value="ABY90408.1"/>
    <property type="molecule type" value="Genomic_DNA"/>
</dbReference>
<evidence type="ECO:0000313" key="3">
    <source>
        <dbReference type="Proteomes" id="UP000001179"/>
    </source>
</evidence>
<keyword evidence="1" id="KW-0175">Coiled coil</keyword>
<keyword evidence="3" id="KW-1185">Reference proteome</keyword>
<gene>
    <name evidence="2" type="ORF">HAPgp40</name>
</gene>
<evidence type="ECO:0000256" key="1">
    <source>
        <dbReference type="SAM" id="Coils"/>
    </source>
</evidence>
<dbReference type="GeneID" id="5912352"/>
<name>B0ZSI8_BPHA1</name>